<evidence type="ECO:0000313" key="1">
    <source>
        <dbReference type="EMBL" id="KAH7907151.1"/>
    </source>
</evidence>
<protein>
    <submittedName>
        <fullName evidence="1">Uncharacterized protein</fullName>
    </submittedName>
</protein>
<sequence>MSTSKQFILGSLLPPNRSVADAVAGAHIFTVVDLWNYNGTDPEKPTYMAIKGQVFDVSDSKDFHQDGPMGGLAGKDCSRILAQLRTGDPDNRLGGIATTRLTESESQFLEQWSDIFR</sequence>
<comment type="caution">
    <text evidence="1">The sequence shown here is derived from an EMBL/GenBank/DDBJ whole genome shotgun (WGS) entry which is preliminary data.</text>
</comment>
<evidence type="ECO:0000313" key="2">
    <source>
        <dbReference type="Proteomes" id="UP000790377"/>
    </source>
</evidence>
<name>A0ACB8A1Y1_9AGAM</name>
<proteinExistence type="predicted"/>
<reference evidence="1" key="1">
    <citation type="journal article" date="2021" name="New Phytol.">
        <title>Evolutionary innovations through gain and loss of genes in the ectomycorrhizal Boletales.</title>
        <authorList>
            <person name="Wu G."/>
            <person name="Miyauchi S."/>
            <person name="Morin E."/>
            <person name="Kuo A."/>
            <person name="Drula E."/>
            <person name="Varga T."/>
            <person name="Kohler A."/>
            <person name="Feng B."/>
            <person name="Cao Y."/>
            <person name="Lipzen A."/>
            <person name="Daum C."/>
            <person name="Hundley H."/>
            <person name="Pangilinan J."/>
            <person name="Johnson J."/>
            <person name="Barry K."/>
            <person name="LaButti K."/>
            <person name="Ng V."/>
            <person name="Ahrendt S."/>
            <person name="Min B."/>
            <person name="Choi I.G."/>
            <person name="Park H."/>
            <person name="Plett J.M."/>
            <person name="Magnuson J."/>
            <person name="Spatafora J.W."/>
            <person name="Nagy L.G."/>
            <person name="Henrissat B."/>
            <person name="Grigoriev I.V."/>
            <person name="Yang Z.L."/>
            <person name="Xu J."/>
            <person name="Martin F.M."/>
        </authorList>
    </citation>
    <scope>NUCLEOTIDE SEQUENCE</scope>
    <source>
        <strain evidence="1">ATCC 28755</strain>
    </source>
</reference>
<keyword evidence="2" id="KW-1185">Reference proteome</keyword>
<gene>
    <name evidence="1" type="ORF">BJ138DRAFT_1014981</name>
</gene>
<accession>A0ACB8A1Y1</accession>
<dbReference type="EMBL" id="MU267933">
    <property type="protein sequence ID" value="KAH7907151.1"/>
    <property type="molecule type" value="Genomic_DNA"/>
</dbReference>
<dbReference type="Proteomes" id="UP000790377">
    <property type="component" value="Unassembled WGS sequence"/>
</dbReference>
<organism evidence="1 2">
    <name type="scientific">Hygrophoropsis aurantiaca</name>
    <dbReference type="NCBI Taxonomy" id="72124"/>
    <lineage>
        <taxon>Eukaryota</taxon>
        <taxon>Fungi</taxon>
        <taxon>Dikarya</taxon>
        <taxon>Basidiomycota</taxon>
        <taxon>Agaricomycotina</taxon>
        <taxon>Agaricomycetes</taxon>
        <taxon>Agaricomycetidae</taxon>
        <taxon>Boletales</taxon>
        <taxon>Coniophorineae</taxon>
        <taxon>Hygrophoropsidaceae</taxon>
        <taxon>Hygrophoropsis</taxon>
    </lineage>
</organism>